<gene>
    <name evidence="1" type="ORF">ACOLOM_LOCUS858</name>
</gene>
<evidence type="ECO:0000313" key="2">
    <source>
        <dbReference type="Proteomes" id="UP000789525"/>
    </source>
</evidence>
<keyword evidence="2" id="KW-1185">Reference proteome</keyword>
<accession>A0ACA9K5C9</accession>
<evidence type="ECO:0000313" key="1">
    <source>
        <dbReference type="EMBL" id="CAG8453428.1"/>
    </source>
</evidence>
<proteinExistence type="predicted"/>
<comment type="caution">
    <text evidence="1">The sequence shown here is derived from an EMBL/GenBank/DDBJ whole genome shotgun (WGS) entry which is preliminary data.</text>
</comment>
<sequence length="1022" mass="119887">MEIEINQDLKDRLRRSQRIRTRDERRKREEMERKEIEEQKTLMRAPRRLTKQSVRKTPVTTTTMLPKKKKLSNCNLSQLNTSTAHLSNLPLDMLLYMLEFLGPSLATMEQVSKSFYRIIRGHHSPYRFLYYKLLAAYCPHDEVSIFENGKQEHAIHATILPKIYKTLAKKESKEYKVSDWKFVESYKYYVTQKCTICSGPGDPIPVWEVRLCRFCVVRQLINKSALPAFSLTPKEIEVLKPWKTYVYDLGMHCTFYLRAHLDHLRRQKYSDPQIALDDNVSKRQSERFDKENAKRKRKQKEQEESFAERTSAILRCFEDLRLKPDLSVMDEWWFPKELKLEIHEYISNKTNNSLARKRLRISVEQDVDSSNNSPPSVKSKSLRKNLDEIMVELRHVVVPRVERLMELNSKLYSDGIVIDKLRMDLDLKTRRVYDDFVLGGLPYEHSLTVSRTRSEILNYFKREEAFENSITNTFRASVTPDDFLCASLDLKRFLQDAREWWARRGKKPPPEKCGELYLARVRKRQFRFRNDMSSLKTQENWRRELLERKLREKIDWYFTDLPKYISELKELYEHNFMLRMKSKEYCWMKGMSSQLEIKEPPERLKLMYGDYEDFIKNCNGFCSTEDGYCGCLEYAAKDIIRANTMLRRRDWMDAQLRKFREIEYRGPDLLMCPEAKEEYYYAARNVSVPKRAAVMYICRAERFMRRLLREVPTFSAELITAEARDWYKRCLGIVHNNPMDRPDIDYTIQKIRECEKNRINRLTFADCAAKQARLSPSFWNKTMVKRPMDGVSFATRVRWIASNGWFSLNQLAQAWIYDEDQAPLGQLEPYIKEKVKQMERERRKEDITSKIKDDPDYQKIFKEIDEDAEFFLRATYEINTIYKVSNLYKAHVEDVKSGIDPARVVRQVIDLIRDVKTGVISKSSLFVSDREKLAEEDDDNDDDNTGVIINNGVAGNAGVHVNNTAIPAIANTTNVAGTGVVNTTGGNTNLTNVQPPNSSASTSIQGIQIAPIRVNNTSSAVP</sequence>
<protein>
    <submittedName>
        <fullName evidence="1">12481_t:CDS:1</fullName>
    </submittedName>
</protein>
<reference evidence="1" key="1">
    <citation type="submission" date="2021-06" db="EMBL/GenBank/DDBJ databases">
        <authorList>
            <person name="Kallberg Y."/>
            <person name="Tangrot J."/>
            <person name="Rosling A."/>
        </authorList>
    </citation>
    <scope>NUCLEOTIDE SEQUENCE</scope>
    <source>
        <strain evidence="1">CL356</strain>
    </source>
</reference>
<name>A0ACA9K5C9_9GLOM</name>
<dbReference type="Proteomes" id="UP000789525">
    <property type="component" value="Unassembled WGS sequence"/>
</dbReference>
<organism evidence="1 2">
    <name type="scientific">Acaulospora colombiana</name>
    <dbReference type="NCBI Taxonomy" id="27376"/>
    <lineage>
        <taxon>Eukaryota</taxon>
        <taxon>Fungi</taxon>
        <taxon>Fungi incertae sedis</taxon>
        <taxon>Mucoromycota</taxon>
        <taxon>Glomeromycotina</taxon>
        <taxon>Glomeromycetes</taxon>
        <taxon>Diversisporales</taxon>
        <taxon>Acaulosporaceae</taxon>
        <taxon>Acaulospora</taxon>
    </lineage>
</organism>
<dbReference type="EMBL" id="CAJVPT010000935">
    <property type="protein sequence ID" value="CAG8453428.1"/>
    <property type="molecule type" value="Genomic_DNA"/>
</dbReference>